<comment type="subcellular location">
    <subcellularLocation>
        <location evidence="1">Nucleus</location>
        <location evidence="1">Nucleolus</location>
    </subcellularLocation>
</comment>
<evidence type="ECO:0000256" key="1">
    <source>
        <dbReference type="ARBA" id="ARBA00004604"/>
    </source>
</evidence>
<dbReference type="InterPro" id="IPR012580">
    <property type="entry name" value="NUC153"/>
</dbReference>
<feature type="domain" description="Nucleolar protein 10-like second" evidence="8">
    <location>
        <begin position="403"/>
        <end position="451"/>
    </location>
</feature>
<organism evidence="10 11">
    <name type="scientific">Nannochloropsis gaditana</name>
    <dbReference type="NCBI Taxonomy" id="72520"/>
    <lineage>
        <taxon>Eukaryota</taxon>
        <taxon>Sar</taxon>
        <taxon>Stramenopiles</taxon>
        <taxon>Ochrophyta</taxon>
        <taxon>Eustigmatophyceae</taxon>
        <taxon>Eustigmatales</taxon>
        <taxon>Monodopsidaceae</taxon>
        <taxon>Nannochloropsis</taxon>
    </lineage>
</organism>
<dbReference type="InterPro" id="IPR036322">
    <property type="entry name" value="WD40_repeat_dom_sf"/>
</dbReference>
<keyword evidence="5" id="KW-0539">Nucleus</keyword>
<dbReference type="Pfam" id="PF23098">
    <property type="entry name" value="Beta-prop_NOL10_N"/>
    <property type="match status" value="1"/>
</dbReference>
<feature type="compositionally biased region" description="Acidic residues" evidence="6">
    <location>
        <begin position="572"/>
        <end position="581"/>
    </location>
</feature>
<comment type="similarity">
    <text evidence="2">Belongs to the WD repeat NOL10/ENP2 family.</text>
</comment>
<dbReference type="InterPro" id="IPR040382">
    <property type="entry name" value="NOL10/Enp2"/>
</dbReference>
<dbReference type="EMBL" id="AZIL01001543">
    <property type="protein sequence ID" value="EWM23707.1"/>
    <property type="molecule type" value="Genomic_DNA"/>
</dbReference>
<dbReference type="PANTHER" id="PTHR14927">
    <property type="entry name" value="NUCLEOLAR PROTEIN 10"/>
    <property type="match status" value="1"/>
</dbReference>
<feature type="compositionally biased region" description="Basic and acidic residues" evidence="6">
    <location>
        <begin position="667"/>
        <end position="685"/>
    </location>
</feature>
<dbReference type="Pfam" id="PF08159">
    <property type="entry name" value="NUC153"/>
    <property type="match status" value="1"/>
</dbReference>
<dbReference type="Gene3D" id="2.130.10.10">
    <property type="entry name" value="YVTN repeat-like/Quinoprotein amine dehydrogenase"/>
    <property type="match status" value="1"/>
</dbReference>
<feature type="compositionally biased region" description="Basic and acidic residues" evidence="6">
    <location>
        <begin position="736"/>
        <end position="764"/>
    </location>
</feature>
<accession>W7TBN4</accession>
<feature type="domain" description="Nucleolar protein 10-like N-terminal" evidence="9">
    <location>
        <begin position="4"/>
        <end position="384"/>
    </location>
</feature>
<protein>
    <submittedName>
        <fullName evidence="10">Nucleolar protein 10</fullName>
    </submittedName>
</protein>
<dbReference type="OrthoDB" id="273340at2759"/>
<evidence type="ECO:0000256" key="4">
    <source>
        <dbReference type="ARBA" id="ARBA00022737"/>
    </source>
</evidence>
<dbReference type="GO" id="GO:0030686">
    <property type="term" value="C:90S preribosome"/>
    <property type="evidence" value="ECO:0007669"/>
    <property type="project" value="TreeGrafter"/>
</dbReference>
<dbReference type="InterPro" id="IPR056551">
    <property type="entry name" value="Beta-prop_NOL10_N"/>
</dbReference>
<evidence type="ECO:0000256" key="2">
    <source>
        <dbReference type="ARBA" id="ARBA00005264"/>
    </source>
</evidence>
<dbReference type="SUPFAM" id="SSF50978">
    <property type="entry name" value="WD40 repeat-like"/>
    <property type="match status" value="1"/>
</dbReference>
<dbReference type="GO" id="GO:0000462">
    <property type="term" value="P:maturation of SSU-rRNA from tricistronic rRNA transcript (SSU-rRNA, 5.8S rRNA, LSU-rRNA)"/>
    <property type="evidence" value="ECO:0007669"/>
    <property type="project" value="TreeGrafter"/>
</dbReference>
<dbReference type="PANTHER" id="PTHR14927:SF0">
    <property type="entry name" value="NUCLEOLAR PROTEIN 10"/>
    <property type="match status" value="1"/>
</dbReference>
<comment type="caution">
    <text evidence="10">The sequence shown here is derived from an EMBL/GenBank/DDBJ whole genome shotgun (WGS) entry which is preliminary data.</text>
</comment>
<proteinExistence type="inferred from homology"/>
<feature type="region of interest" description="Disordered" evidence="6">
    <location>
        <begin position="542"/>
        <end position="712"/>
    </location>
</feature>
<evidence type="ECO:0000259" key="8">
    <source>
        <dbReference type="Pfam" id="PF23097"/>
    </source>
</evidence>
<evidence type="ECO:0000256" key="6">
    <source>
        <dbReference type="SAM" id="MobiDB-lite"/>
    </source>
</evidence>
<dbReference type="InterPro" id="IPR056550">
    <property type="entry name" value="NOL10_2nd"/>
</dbReference>
<feature type="domain" description="NUC153" evidence="7">
    <location>
        <begin position="527"/>
        <end position="553"/>
    </location>
</feature>
<evidence type="ECO:0000256" key="3">
    <source>
        <dbReference type="ARBA" id="ARBA00022574"/>
    </source>
</evidence>
<evidence type="ECO:0000256" key="5">
    <source>
        <dbReference type="ARBA" id="ARBA00023242"/>
    </source>
</evidence>
<dbReference type="GO" id="GO:0032040">
    <property type="term" value="C:small-subunit processome"/>
    <property type="evidence" value="ECO:0007669"/>
    <property type="project" value="TreeGrafter"/>
</dbReference>
<keyword evidence="4" id="KW-0677">Repeat</keyword>
<keyword evidence="11" id="KW-1185">Reference proteome</keyword>
<dbReference type="Pfam" id="PF23097">
    <property type="entry name" value="NOL10_2nd"/>
    <property type="match status" value="1"/>
</dbReference>
<evidence type="ECO:0000313" key="11">
    <source>
        <dbReference type="Proteomes" id="UP000019335"/>
    </source>
</evidence>
<evidence type="ECO:0000313" key="10">
    <source>
        <dbReference type="EMBL" id="EWM23707.1"/>
    </source>
</evidence>
<dbReference type="AlphaFoldDB" id="W7TBN4"/>
<sequence length="764" mass="83552">MSRMQVATFSGCKVYNLSAGKAVPQWLSEKHRRQLSKEEDYRRRVELIQDLEFPTASQRLRVSPDGQFLVASGMYPPAVRVYELQEMSLKFERRLTAEVVDFLILSEDVGKLCFLQNDRTLSFHAPYGTHYSLRIPTFGRALTYHPPSCDLYIAAAASELYRLNLEEGRFRAPVPCSSPGGVNVLALNPVHFLLGAGGEDGRVEMFDPRSREALSSLDVAGAVAEAGRWGGGPEGGMAVSAVEFDRDGLTMAVGTSAGHCLLYDLRSSRPLALKEHQYGLPIVALKFHQRARQVLSADSKVLKVWGRDGAGLEGGRALLTNIETPAAINDLCVVPDGGGGKRNDSGLLVMAGEQERIMTYYVPALGPAPRWCSFLDSITEELEEGGGDGLEGGAGAGGGAASIYDDYKFVSREELEELNGSNLIGTPLLRGYMHGFFMDAGLHAKLRAVSQPAAYDEWRKARVRERLEARRSARISFQKALPAVNRALAERLLKTRGSGKGGERAEEDSGGEGRIAAGAEAVNPLGDDRFASLFTRSDFQVDEESEEFKLRNPNGVAAVPGGRRRRGRREGSDEEGSDDDLAVVQSHFREVEGIGGEGGGDDGGEESDENEVPYLSGISGVTGRERSLRSENQGPPRPSGPQAKEREVRRPRFMEAEGVGESGRAMLLHDHERKAGAKARLEERSLPLSERVKRSKVTSEGTGERPGVTVTGKRGKLKRLKAHEGKGFVREVTYNPEERRKERRMDALDRGVTKESIAKKEKKK</sequence>
<evidence type="ECO:0000259" key="7">
    <source>
        <dbReference type="Pfam" id="PF08159"/>
    </source>
</evidence>
<reference evidence="10 11" key="1">
    <citation type="journal article" date="2014" name="Mol. Plant">
        <title>Chromosome Scale Genome Assembly and Transcriptome Profiling of Nannochloropsis gaditana in Nitrogen Depletion.</title>
        <authorList>
            <person name="Corteggiani Carpinelli E."/>
            <person name="Telatin A."/>
            <person name="Vitulo N."/>
            <person name="Forcato C."/>
            <person name="D'Angelo M."/>
            <person name="Schiavon R."/>
            <person name="Vezzi A."/>
            <person name="Giacometti G.M."/>
            <person name="Morosinotto T."/>
            <person name="Valle G."/>
        </authorList>
    </citation>
    <scope>NUCLEOTIDE SEQUENCE [LARGE SCALE GENOMIC DNA]</scope>
    <source>
        <strain evidence="10 11">B-31</strain>
    </source>
</reference>
<feature type="region of interest" description="Disordered" evidence="6">
    <location>
        <begin position="734"/>
        <end position="764"/>
    </location>
</feature>
<feature type="compositionally biased region" description="Basic and acidic residues" evidence="6">
    <location>
        <begin position="643"/>
        <end position="655"/>
    </location>
</feature>
<dbReference type="Proteomes" id="UP000019335">
    <property type="component" value="Chromosome 16"/>
</dbReference>
<keyword evidence="3" id="KW-0853">WD repeat</keyword>
<feature type="compositionally biased region" description="Acidic residues" evidence="6">
    <location>
        <begin position="599"/>
        <end position="611"/>
    </location>
</feature>
<dbReference type="InterPro" id="IPR015943">
    <property type="entry name" value="WD40/YVTN_repeat-like_dom_sf"/>
</dbReference>
<evidence type="ECO:0000259" key="9">
    <source>
        <dbReference type="Pfam" id="PF23098"/>
    </source>
</evidence>
<gene>
    <name evidence="10" type="ORF">Naga_100030g46</name>
</gene>
<feature type="region of interest" description="Disordered" evidence="6">
    <location>
        <begin position="495"/>
        <end position="515"/>
    </location>
</feature>
<name>W7TBN4_9STRA</name>